<evidence type="ECO:0000313" key="2">
    <source>
        <dbReference type="EMBL" id="QDA31658.1"/>
    </source>
</evidence>
<sequence length="365" mass="39965">MGGIGYRRYVSFIIMAVASLWVILEPHFWRSPSTIFPVLVIAATAWSDYLNQAVPTKIIYAAFISMSIISFESFLHSYFLLPLFWAFTLALTSGKERIAYALTVIALPAAFISSRLWPASQTASWMLVGLMIGYTENVVMEDTAEGDIYLTALYFALLGPLAVIQYAARDAVGYAFFLKDSYGIRFYPVGAAMFVLSVPVLKTGPVSLGYPNDTLTALSAVVGLLALIYISRYGQGAMLFSFFFLTFIVFLPLWAISGGIPLLLPAFGIAMIAVRKTAGGFLHYHGFSTVTPGELRALIDGIAVFLTIPYVLEHATLIVPVIAITFSLWVLLLSRIEKEDISFLGIPEVLLAGIWLSGLFGISIL</sequence>
<feature type="transmembrane region" description="Helical" evidence="1">
    <location>
        <begin position="237"/>
        <end position="256"/>
    </location>
</feature>
<name>A0A4Y5SLA1_9EURY</name>
<accession>A0A4Y5SLA1</accession>
<feature type="transmembrane region" description="Helical" evidence="1">
    <location>
        <begin position="189"/>
        <end position="208"/>
    </location>
</feature>
<keyword evidence="3" id="KW-1185">Reference proteome</keyword>
<proteinExistence type="predicted"/>
<dbReference type="Proteomes" id="UP000306007">
    <property type="component" value="Chromosome"/>
</dbReference>
<dbReference type="KEGG" id="tic:FH039_08685"/>
<feature type="transmembrane region" description="Helical" evidence="1">
    <location>
        <begin position="343"/>
        <end position="364"/>
    </location>
</feature>
<keyword evidence="1" id="KW-0812">Transmembrane</keyword>
<feature type="transmembrane region" description="Helical" evidence="1">
    <location>
        <begin position="318"/>
        <end position="336"/>
    </location>
</feature>
<dbReference type="OrthoDB" id="102015at2157"/>
<feature type="transmembrane region" description="Helical" evidence="1">
    <location>
        <begin position="98"/>
        <end position="117"/>
    </location>
</feature>
<keyword evidence="1" id="KW-0472">Membrane</keyword>
<keyword evidence="1" id="KW-1133">Transmembrane helix</keyword>
<dbReference type="GeneID" id="40475255"/>
<feature type="transmembrane region" description="Helical" evidence="1">
    <location>
        <begin position="58"/>
        <end position="86"/>
    </location>
</feature>
<evidence type="ECO:0000313" key="3">
    <source>
        <dbReference type="Proteomes" id="UP000306007"/>
    </source>
</evidence>
<reference evidence="2 3" key="1">
    <citation type="submission" date="2019-06" db="EMBL/GenBank/DDBJ databases">
        <title>Thermococcus indicus sp. nov., a Fe(III)-reducing hyperthermophilic archaeon isolated from the Onnuri vent field of the Central Indian Ocean ridge.</title>
        <authorList>
            <person name="Lim J.K."/>
            <person name="Kim Y.J."/>
            <person name="Kwon K.K."/>
        </authorList>
    </citation>
    <scope>NUCLEOTIDE SEQUENCE [LARGE SCALE GENOMIC DNA]</scope>
    <source>
        <strain evidence="2 3">IOH1</strain>
    </source>
</reference>
<protein>
    <submittedName>
        <fullName evidence="2">Uncharacterized protein</fullName>
    </submittedName>
</protein>
<feature type="transmembrane region" description="Helical" evidence="1">
    <location>
        <begin position="214"/>
        <end position="230"/>
    </location>
</feature>
<dbReference type="EMBL" id="CP040846">
    <property type="protein sequence ID" value="QDA31658.1"/>
    <property type="molecule type" value="Genomic_DNA"/>
</dbReference>
<gene>
    <name evidence="2" type="ORF">FH039_08685</name>
</gene>
<organism evidence="2 3">
    <name type="scientific">Thermococcus indicus</name>
    <dbReference type="NCBI Taxonomy" id="2586643"/>
    <lineage>
        <taxon>Archaea</taxon>
        <taxon>Methanobacteriati</taxon>
        <taxon>Methanobacteriota</taxon>
        <taxon>Thermococci</taxon>
        <taxon>Thermococcales</taxon>
        <taxon>Thermococcaceae</taxon>
        <taxon>Thermococcus</taxon>
    </lineage>
</organism>
<feature type="transmembrane region" description="Helical" evidence="1">
    <location>
        <begin position="148"/>
        <end position="168"/>
    </location>
</feature>
<evidence type="ECO:0000256" key="1">
    <source>
        <dbReference type="SAM" id="Phobius"/>
    </source>
</evidence>
<dbReference type="AlphaFoldDB" id="A0A4Y5SLA1"/>
<feature type="transmembrane region" description="Helical" evidence="1">
    <location>
        <begin position="6"/>
        <end position="23"/>
    </location>
</feature>
<dbReference type="RefSeq" id="WP_139680995.1">
    <property type="nucleotide sequence ID" value="NZ_CP040846.1"/>
</dbReference>